<dbReference type="Proteomes" id="UP000692954">
    <property type="component" value="Unassembled WGS sequence"/>
</dbReference>
<proteinExistence type="predicted"/>
<sequence length="69" mass="8094">MYNKNYKLKHVLKGIELLFRNRLRTPLLTNVPSISINGQIEKLQVDFGQRICSNVDLSTLLQRHQMELN</sequence>
<organism evidence="1 2">
    <name type="scientific">Paramecium sonneborni</name>
    <dbReference type="NCBI Taxonomy" id="65129"/>
    <lineage>
        <taxon>Eukaryota</taxon>
        <taxon>Sar</taxon>
        <taxon>Alveolata</taxon>
        <taxon>Ciliophora</taxon>
        <taxon>Intramacronucleata</taxon>
        <taxon>Oligohymenophorea</taxon>
        <taxon>Peniculida</taxon>
        <taxon>Parameciidae</taxon>
        <taxon>Paramecium</taxon>
    </lineage>
</organism>
<comment type="caution">
    <text evidence="1">The sequence shown here is derived from an EMBL/GenBank/DDBJ whole genome shotgun (WGS) entry which is preliminary data.</text>
</comment>
<dbReference type="AlphaFoldDB" id="A0A8S1N7X6"/>
<protein>
    <submittedName>
        <fullName evidence="1">Uncharacterized protein</fullName>
    </submittedName>
</protein>
<evidence type="ECO:0000313" key="2">
    <source>
        <dbReference type="Proteomes" id="UP000692954"/>
    </source>
</evidence>
<evidence type="ECO:0000313" key="1">
    <source>
        <dbReference type="EMBL" id="CAD8085315.1"/>
    </source>
</evidence>
<dbReference type="EMBL" id="CAJJDN010000048">
    <property type="protein sequence ID" value="CAD8085315.1"/>
    <property type="molecule type" value="Genomic_DNA"/>
</dbReference>
<gene>
    <name evidence="1" type="ORF">PSON_ATCC_30995.1.T0480095</name>
</gene>
<accession>A0A8S1N7X6</accession>
<keyword evidence="2" id="KW-1185">Reference proteome</keyword>
<name>A0A8S1N7X6_9CILI</name>
<dbReference type="OrthoDB" id="958254at2759"/>
<reference evidence="1" key="1">
    <citation type="submission" date="2021-01" db="EMBL/GenBank/DDBJ databases">
        <authorList>
            <consortium name="Genoscope - CEA"/>
            <person name="William W."/>
        </authorList>
    </citation>
    <scope>NUCLEOTIDE SEQUENCE</scope>
</reference>